<gene>
    <name evidence="1" type="ORF">LTR37_013472</name>
</gene>
<accession>A0ACC3MXV7</accession>
<dbReference type="EMBL" id="JAUTXU010000132">
    <property type="protein sequence ID" value="KAK3705105.1"/>
    <property type="molecule type" value="Genomic_DNA"/>
</dbReference>
<name>A0ACC3MXV7_9PEZI</name>
<organism evidence="1 2">
    <name type="scientific">Vermiconidia calcicola</name>
    <dbReference type="NCBI Taxonomy" id="1690605"/>
    <lineage>
        <taxon>Eukaryota</taxon>
        <taxon>Fungi</taxon>
        <taxon>Dikarya</taxon>
        <taxon>Ascomycota</taxon>
        <taxon>Pezizomycotina</taxon>
        <taxon>Dothideomycetes</taxon>
        <taxon>Dothideomycetidae</taxon>
        <taxon>Mycosphaerellales</taxon>
        <taxon>Extremaceae</taxon>
        <taxon>Vermiconidia</taxon>
    </lineage>
</organism>
<comment type="caution">
    <text evidence="1">The sequence shown here is derived from an EMBL/GenBank/DDBJ whole genome shotgun (WGS) entry which is preliminary data.</text>
</comment>
<proteinExistence type="predicted"/>
<evidence type="ECO:0000313" key="1">
    <source>
        <dbReference type="EMBL" id="KAK3705105.1"/>
    </source>
</evidence>
<protein>
    <submittedName>
        <fullName evidence="1">Uncharacterized protein</fullName>
    </submittedName>
</protein>
<keyword evidence="2" id="KW-1185">Reference proteome</keyword>
<reference evidence="1" key="1">
    <citation type="submission" date="2023-07" db="EMBL/GenBank/DDBJ databases">
        <title>Black Yeasts Isolated from many extreme environments.</title>
        <authorList>
            <person name="Coleine C."/>
            <person name="Stajich J.E."/>
            <person name="Selbmann L."/>
        </authorList>
    </citation>
    <scope>NUCLEOTIDE SEQUENCE</scope>
    <source>
        <strain evidence="1">CCFEE 5714</strain>
    </source>
</reference>
<sequence length="264" mass="30056">MAMLSVPQTQQCRLLTLPGEIRNRIYYHIFSIPDHKVTIRKTKPKSAPPVLAVLQTCRQMYEESSCIFYYINHLRFYANNLVGFQRSKKHSLPLTSLGETRLSAIRSLTIRLTDGAEFDIIVCHKLKHFPSLETLDLELEPSALILDQIVSEDIWIINHLHTVIARSLPKLKTIRILAPSDSPHLEYYKELEVGLRRTISDRPAVMLPGHENASVDAPVVAMRDSCIRDIPRRTTQRGVSKVAPRVARRRRGRPVVPGMAALEI</sequence>
<dbReference type="Proteomes" id="UP001281147">
    <property type="component" value="Unassembled WGS sequence"/>
</dbReference>
<evidence type="ECO:0000313" key="2">
    <source>
        <dbReference type="Proteomes" id="UP001281147"/>
    </source>
</evidence>